<dbReference type="CDD" id="cd01106">
    <property type="entry name" value="HTH_TipAL-Mta"/>
    <property type="match status" value="1"/>
</dbReference>
<organism evidence="6 7">
    <name type="scientific">Corynebacterium efficiens (strain DSM 44549 / YS-314 / AJ 12310 / JCM 11189 / NBRC 100395)</name>
    <dbReference type="NCBI Taxonomy" id="196164"/>
    <lineage>
        <taxon>Bacteria</taxon>
        <taxon>Bacillati</taxon>
        <taxon>Actinomycetota</taxon>
        <taxon>Actinomycetes</taxon>
        <taxon>Mycobacteriales</taxon>
        <taxon>Corynebacteriaceae</taxon>
        <taxon>Corynebacterium</taxon>
    </lineage>
</organism>
<dbReference type="AlphaFoldDB" id="Q8FNY6"/>
<evidence type="ECO:0000259" key="5">
    <source>
        <dbReference type="PROSITE" id="PS50937"/>
    </source>
</evidence>
<name>Q8FNY6_COREF</name>
<accession>Q8FNY6</accession>
<dbReference type="SUPFAM" id="SSF89082">
    <property type="entry name" value="Antibiotic binding domain of TipA-like multidrug resistance regulators"/>
    <property type="match status" value="1"/>
</dbReference>
<dbReference type="PROSITE" id="PS00552">
    <property type="entry name" value="HTH_MERR_1"/>
    <property type="match status" value="1"/>
</dbReference>
<keyword evidence="3" id="KW-0010">Activator</keyword>
<dbReference type="HOGENOM" id="CLU_060077_0_6_11"/>
<sequence length="263" mass="30557">MAETVTMTDYQIGEAAEILRVSTRTLRYWDSIGLLVPSHRTRSGHRMYTGEDLEIALQILVYREVGLPLDEIAGLLDAPGDASRALRRQREILVERIGQLHRMVRAVDDILREDTMNDRDMSIEEKIELFGGTWKPEYQDEAELRWGETPEWEQSRRAQEQMTRADWHRVKEEQDTFVADLVDAAEREVTPGSDEAAELVERHRASIGQWYEVSRSKQVLLARMYVQDERFNATYQGRAEYLLSLVETQAQQEGVDLTDVQWE</sequence>
<dbReference type="InterPro" id="IPR036244">
    <property type="entry name" value="TipA-like_antibiotic-bd"/>
</dbReference>
<evidence type="ECO:0000256" key="1">
    <source>
        <dbReference type="ARBA" id="ARBA00023015"/>
    </source>
</evidence>
<dbReference type="SMART" id="SM00422">
    <property type="entry name" value="HTH_MERR"/>
    <property type="match status" value="1"/>
</dbReference>
<dbReference type="Pfam" id="PF13411">
    <property type="entry name" value="MerR_1"/>
    <property type="match status" value="1"/>
</dbReference>
<dbReference type="STRING" id="196164.gene:10742435"/>
<dbReference type="SUPFAM" id="SSF46955">
    <property type="entry name" value="Putative DNA-binding domain"/>
    <property type="match status" value="1"/>
</dbReference>
<keyword evidence="1" id="KW-0805">Transcription regulation</keyword>
<dbReference type="Gene3D" id="1.10.1660.10">
    <property type="match status" value="1"/>
</dbReference>
<evidence type="ECO:0000256" key="2">
    <source>
        <dbReference type="ARBA" id="ARBA00023125"/>
    </source>
</evidence>
<dbReference type="GO" id="GO:0003677">
    <property type="term" value="F:DNA binding"/>
    <property type="evidence" value="ECO:0007669"/>
    <property type="project" value="UniProtKB-KW"/>
</dbReference>
<evidence type="ECO:0000313" key="7">
    <source>
        <dbReference type="Proteomes" id="UP000001409"/>
    </source>
</evidence>
<dbReference type="PANTHER" id="PTHR30204:SF90">
    <property type="entry name" value="HTH-TYPE TRANSCRIPTIONAL ACTIVATOR MTA"/>
    <property type="match status" value="1"/>
</dbReference>
<evidence type="ECO:0000256" key="4">
    <source>
        <dbReference type="ARBA" id="ARBA00023163"/>
    </source>
</evidence>
<dbReference type="KEGG" id="cef:CE2007"/>
<proteinExistence type="predicted"/>
<feature type="domain" description="HTH merR-type" evidence="5">
    <location>
        <begin position="9"/>
        <end position="78"/>
    </location>
</feature>
<dbReference type="InterPro" id="IPR047057">
    <property type="entry name" value="MerR_fam"/>
</dbReference>
<dbReference type="Pfam" id="PF07739">
    <property type="entry name" value="TipAS"/>
    <property type="match status" value="1"/>
</dbReference>
<keyword evidence="4" id="KW-0804">Transcription</keyword>
<dbReference type="GO" id="GO:0003700">
    <property type="term" value="F:DNA-binding transcription factor activity"/>
    <property type="evidence" value="ECO:0007669"/>
    <property type="project" value="InterPro"/>
</dbReference>
<reference evidence="6 7" key="1">
    <citation type="journal article" date="2003" name="Genome Res.">
        <title>Comparative complete genome sequence analysis of the amino acid replacements responsible for the thermostability of Corynebacterium efficiens.</title>
        <authorList>
            <person name="Nishio Y."/>
            <person name="Nakamura Y."/>
            <person name="Kawarabayasi Y."/>
            <person name="Usuda Y."/>
            <person name="Kimura E."/>
            <person name="Sugimoto S."/>
            <person name="Matsui K."/>
            <person name="Yamagishi A."/>
            <person name="Kikuchi H."/>
            <person name="Ikeo K."/>
            <person name="Gojobori T."/>
        </authorList>
    </citation>
    <scope>NUCLEOTIDE SEQUENCE [LARGE SCALE GENOMIC DNA]</scope>
    <source>
        <strain evidence="7">DSM 44549 / YS-314 / AJ 12310 / JCM 11189 / NBRC 100395</strain>
    </source>
</reference>
<accession>C8NPW4</accession>
<protein>
    <submittedName>
        <fullName evidence="6">Putative transcription regulator</fullName>
    </submittedName>
</protein>
<dbReference type="InterPro" id="IPR012925">
    <property type="entry name" value="TipAS_dom"/>
</dbReference>
<dbReference type="EMBL" id="BA000035">
    <property type="protein sequence ID" value="BAC18817.1"/>
    <property type="molecule type" value="Genomic_DNA"/>
</dbReference>
<dbReference type="Gene3D" id="1.10.490.50">
    <property type="entry name" value="Antibiotic binding domain of TipA-like multidrug resistance regulators"/>
    <property type="match status" value="1"/>
</dbReference>
<dbReference type="InterPro" id="IPR000551">
    <property type="entry name" value="MerR-type_HTH_dom"/>
</dbReference>
<dbReference type="Proteomes" id="UP000001409">
    <property type="component" value="Chromosome"/>
</dbReference>
<evidence type="ECO:0000256" key="3">
    <source>
        <dbReference type="ARBA" id="ARBA00023159"/>
    </source>
</evidence>
<keyword evidence="2" id="KW-0238">DNA-binding</keyword>
<dbReference type="eggNOG" id="COG0789">
    <property type="taxonomic scope" value="Bacteria"/>
</dbReference>
<dbReference type="InterPro" id="IPR009061">
    <property type="entry name" value="DNA-bd_dom_put_sf"/>
</dbReference>
<dbReference type="PROSITE" id="PS50937">
    <property type="entry name" value="HTH_MERR_2"/>
    <property type="match status" value="1"/>
</dbReference>
<evidence type="ECO:0000313" key="6">
    <source>
        <dbReference type="EMBL" id="BAC18817.1"/>
    </source>
</evidence>
<keyword evidence="7" id="KW-1185">Reference proteome</keyword>
<dbReference type="OrthoDB" id="9809391at2"/>
<dbReference type="PANTHER" id="PTHR30204">
    <property type="entry name" value="REDOX-CYCLING DRUG-SENSING TRANSCRIPTIONAL ACTIVATOR SOXR"/>
    <property type="match status" value="1"/>
</dbReference>